<proteinExistence type="predicted"/>
<organism evidence="1 2">
    <name type="scientific">Ceratitis capitata</name>
    <name type="common">Mediterranean fruit fly</name>
    <name type="synonym">Tephritis capitata</name>
    <dbReference type="NCBI Taxonomy" id="7213"/>
    <lineage>
        <taxon>Eukaryota</taxon>
        <taxon>Metazoa</taxon>
        <taxon>Ecdysozoa</taxon>
        <taxon>Arthropoda</taxon>
        <taxon>Hexapoda</taxon>
        <taxon>Insecta</taxon>
        <taxon>Pterygota</taxon>
        <taxon>Neoptera</taxon>
        <taxon>Endopterygota</taxon>
        <taxon>Diptera</taxon>
        <taxon>Brachycera</taxon>
        <taxon>Muscomorpha</taxon>
        <taxon>Tephritoidea</taxon>
        <taxon>Tephritidae</taxon>
        <taxon>Ceratitis</taxon>
        <taxon>Ceratitis</taxon>
    </lineage>
</organism>
<reference evidence="1" key="1">
    <citation type="submission" date="2020-11" db="EMBL/GenBank/DDBJ databases">
        <authorList>
            <person name="Whitehead M."/>
        </authorList>
    </citation>
    <scope>NUCLEOTIDE SEQUENCE</scope>
    <source>
        <strain evidence="1">EGII</strain>
    </source>
</reference>
<comment type="caution">
    <text evidence="1">The sequence shown here is derived from an EMBL/GenBank/DDBJ whole genome shotgun (WGS) entry which is preliminary data.</text>
</comment>
<accession>A0A811VFP5</accession>
<sequence length="86" mass="9925">MTELNENLFVSANAIKRKIKWRMIIHMYVKFLTILHSKPHVDPLQVLCMRLSCDTTAVNGKTYFVSFDAKESARQRHVASSCQLNV</sequence>
<evidence type="ECO:0000313" key="2">
    <source>
        <dbReference type="Proteomes" id="UP000606786"/>
    </source>
</evidence>
<gene>
    <name evidence="1" type="ORF">CCAP1982_LOCUS21083</name>
</gene>
<keyword evidence="2" id="KW-1185">Reference proteome</keyword>
<dbReference type="Proteomes" id="UP000606786">
    <property type="component" value="Unassembled WGS sequence"/>
</dbReference>
<dbReference type="EMBL" id="CAJHJT010000056">
    <property type="protein sequence ID" value="CAD7012992.1"/>
    <property type="molecule type" value="Genomic_DNA"/>
</dbReference>
<name>A0A811VFP5_CERCA</name>
<dbReference type="AlphaFoldDB" id="A0A811VFP5"/>
<protein>
    <submittedName>
        <fullName evidence="1">(Mediterranean fruit fly) hypothetical protein</fullName>
    </submittedName>
</protein>
<evidence type="ECO:0000313" key="1">
    <source>
        <dbReference type="EMBL" id="CAD7012992.1"/>
    </source>
</evidence>